<dbReference type="EMBL" id="JAAXOS010000007">
    <property type="protein sequence ID" value="NKY27631.1"/>
    <property type="molecule type" value="Genomic_DNA"/>
</dbReference>
<comment type="similarity">
    <text evidence="1">Belongs to the nitrile hydratase subunit alpha family.</text>
</comment>
<evidence type="ECO:0000313" key="5">
    <source>
        <dbReference type="EMBL" id="NKY27631.1"/>
    </source>
</evidence>
<feature type="binding site" evidence="3">
    <location>
        <position position="124"/>
    </location>
    <ligand>
        <name>Fe(3+)</name>
        <dbReference type="ChEBI" id="CHEBI:29034"/>
    </ligand>
</feature>
<feature type="binding site" evidence="3">
    <location>
        <position position="125"/>
    </location>
    <ligand>
        <name>Fe(3+)</name>
        <dbReference type="ChEBI" id="CHEBI:29034"/>
    </ligand>
</feature>
<evidence type="ECO:0000313" key="6">
    <source>
        <dbReference type="Proteomes" id="UP000540698"/>
    </source>
</evidence>
<dbReference type="SUPFAM" id="SSF56209">
    <property type="entry name" value="Nitrile hydratase alpha chain"/>
    <property type="match status" value="1"/>
</dbReference>
<dbReference type="GO" id="GO:0018760">
    <property type="term" value="F:thiocyanate hydrolase activity"/>
    <property type="evidence" value="ECO:0007669"/>
    <property type="project" value="UniProtKB-EC"/>
</dbReference>
<comment type="caution">
    <text evidence="5">The sequence shown here is derived from an EMBL/GenBank/DDBJ whole genome shotgun (WGS) entry which is preliminary data.</text>
</comment>
<dbReference type="GO" id="GO:0046914">
    <property type="term" value="F:transition metal ion binding"/>
    <property type="evidence" value="ECO:0007669"/>
    <property type="project" value="InterPro"/>
</dbReference>
<accession>A0A7X6L4E2</accession>
<dbReference type="EC" id="3.5.5.8" evidence="5"/>
<dbReference type="Pfam" id="PF02979">
    <property type="entry name" value="NHase_alpha"/>
    <property type="match status" value="1"/>
</dbReference>
<evidence type="ECO:0000256" key="1">
    <source>
        <dbReference type="ARBA" id="ARBA00009363"/>
    </source>
</evidence>
<evidence type="ECO:0000259" key="4">
    <source>
        <dbReference type="Pfam" id="PF02979"/>
    </source>
</evidence>
<keyword evidence="2 3" id="KW-0479">Metal-binding</keyword>
<dbReference type="Proteomes" id="UP000540698">
    <property type="component" value="Unassembled WGS sequence"/>
</dbReference>
<evidence type="ECO:0000256" key="2">
    <source>
        <dbReference type="ARBA" id="ARBA00022723"/>
    </source>
</evidence>
<keyword evidence="3" id="KW-0408">Iron</keyword>
<protein>
    <submittedName>
        <fullName evidence="5">Thiocyanate hydrolase subunit gamma</fullName>
        <ecNumber evidence="5">3.5.5.8</ecNumber>
    </submittedName>
</protein>
<feature type="binding site" evidence="3">
    <location>
        <position position="126"/>
    </location>
    <ligand>
        <name>Fe(3+)</name>
        <dbReference type="ChEBI" id="CHEBI:29034"/>
    </ligand>
</feature>
<sequence>MSRTHDHDTHAPIRTSDEISEFEVLETAVRELAIEKGLFSQEDHRRFAEWAESVGPHGGSRLVAKAWTDPDFKARLLADGTETCKEVGIDWHDPTGSGTPSDYTYFYVLENTPQVHNVIVCTLCSCYPRPVLGMSPDWYRTPNYRRRLVRWPREVLAEFGLHFPPDVEIRVHDSNQKSRFMVLPMRPEGTEGWTEEQLAAIVTRDTMIGVALPQVDWTAQQPPNRVETATGQEGRR</sequence>
<name>A0A7X6L4E2_9NOCA</name>
<dbReference type="NCBIfam" id="TIGR03887">
    <property type="entry name" value="thiocyan_alph"/>
    <property type="match status" value="1"/>
</dbReference>
<dbReference type="InterPro" id="IPR023900">
    <property type="entry name" value="CN_Hdrtase_asu/SCN_Hdrlase_gsu"/>
</dbReference>
<gene>
    <name evidence="5" type="primary">scnC</name>
    <name evidence="5" type="ORF">HGB38_15540</name>
</gene>
<dbReference type="AlphaFoldDB" id="A0A7X6L4E2"/>
<feature type="domain" description="Nitrile hydratase alpha/Thiocyanate hydrolase gamma" evidence="4">
    <location>
        <begin position="21"/>
        <end position="211"/>
    </location>
</feature>
<dbReference type="Gene3D" id="3.90.330.10">
    <property type="entry name" value="Nitrile hydratase alpha /Thiocyanate hydrolase gamma"/>
    <property type="match status" value="1"/>
</dbReference>
<dbReference type="InterPro" id="IPR036648">
    <property type="entry name" value="CN_Hdrase_a/SCN_Hdrase_g_sf"/>
</dbReference>
<evidence type="ECO:0000256" key="3">
    <source>
        <dbReference type="PIRSR" id="PIRSR001426-1"/>
    </source>
</evidence>
<dbReference type="InterPro" id="IPR023901">
    <property type="entry name" value="Thiocyan_Hydrolase_gsu"/>
</dbReference>
<keyword evidence="5" id="KW-0378">Hydrolase</keyword>
<dbReference type="PIRSF" id="PIRSF001426">
    <property type="entry name" value="NHase_alpha"/>
    <property type="match status" value="1"/>
</dbReference>
<dbReference type="RefSeq" id="WP_062975298.1">
    <property type="nucleotide sequence ID" value="NZ_JAAXOS010000007.1"/>
</dbReference>
<keyword evidence="6" id="KW-1185">Reference proteome</keyword>
<reference evidence="5 6" key="1">
    <citation type="submission" date="2020-04" db="EMBL/GenBank/DDBJ databases">
        <title>MicrobeNet Type strains.</title>
        <authorList>
            <person name="Nicholson A.C."/>
        </authorList>
    </citation>
    <scope>NUCLEOTIDE SEQUENCE [LARGE SCALE GENOMIC DNA]</scope>
    <source>
        <strain evidence="5 6">DSM 44956</strain>
    </source>
</reference>
<organism evidence="5 6">
    <name type="scientific">Nocardia gamkensis</name>
    <dbReference type="NCBI Taxonomy" id="352869"/>
    <lineage>
        <taxon>Bacteria</taxon>
        <taxon>Bacillati</taxon>
        <taxon>Actinomycetota</taxon>
        <taxon>Actinomycetes</taxon>
        <taxon>Mycobacteriales</taxon>
        <taxon>Nocardiaceae</taxon>
        <taxon>Nocardia</taxon>
    </lineage>
</organism>
<dbReference type="InterPro" id="IPR004232">
    <property type="entry name" value="CN_Hdrtase_a/SCN_Hdrlase_g"/>
</dbReference>
<feature type="binding site" evidence="3">
    <location>
        <position position="121"/>
    </location>
    <ligand>
        <name>Fe(3+)</name>
        <dbReference type="ChEBI" id="CHEBI:29034"/>
    </ligand>
</feature>
<proteinExistence type="inferred from homology"/>